<dbReference type="Pfam" id="PF01494">
    <property type="entry name" value="FAD_binding_3"/>
    <property type="match status" value="1"/>
</dbReference>
<comment type="pathway">
    <text evidence="2">Cofactor biosynthesis; ubiquinone biosynthesis.</text>
</comment>
<evidence type="ECO:0000256" key="3">
    <source>
        <dbReference type="ARBA" id="ARBA00005349"/>
    </source>
</evidence>
<dbReference type="GO" id="GO:0071949">
    <property type="term" value="F:FAD binding"/>
    <property type="evidence" value="ECO:0007669"/>
    <property type="project" value="InterPro"/>
</dbReference>
<dbReference type="PATRIC" id="fig|1445510.3.peg.1922"/>
<dbReference type="InterPro" id="IPR002938">
    <property type="entry name" value="FAD-bd"/>
</dbReference>
<sequence length="409" mass="45092">MSAHTPQFDLVIIGGGLVGHALLAALTPLYSQGARIALLESTAEPDQQQIVGYSPAFDDRSTAISAGSIQMLQKWGLWAGLRDYAEAIRHIQISEKGGPATAELHAEDHQPALGYVIPNRALGTALLSQSRKLPVTLKFSTTVEQLQFQPECVVLKTQQQEEMTARLVIVAEGGRSELKSKLGIQEQQLHFHQHAIIANVAHQQAHQNWAYERFSESGPLAMLPLTMQQHRSVSALVWSVDEQQVDELMALPASTFLARLQQQFGGRLGMLNDISDRFNYPLVRTYTPEQVRSRLVLLGNSAVSLHPVAGQGLNLALRAVSSLAQTLIQQPLPQLGQLTPLLQYQQRIHQDQLWVMEFCDKLVQGFSLPGLKPVRALGLGMLDHHTIAKELFSRYAMGLAGGQLHENTL</sequence>
<evidence type="ECO:0000259" key="8">
    <source>
        <dbReference type="Pfam" id="PF01494"/>
    </source>
</evidence>
<evidence type="ECO:0000313" key="10">
    <source>
        <dbReference type="Proteomes" id="UP000032266"/>
    </source>
</evidence>
<dbReference type="SUPFAM" id="SSF51905">
    <property type="entry name" value="FAD/NAD(P)-binding domain"/>
    <property type="match status" value="1"/>
</dbReference>
<dbReference type="EC" id="1.14.13.-" evidence="9"/>
<dbReference type="NCBIfam" id="TIGR01988">
    <property type="entry name" value="Ubi-OHases"/>
    <property type="match status" value="1"/>
</dbReference>
<dbReference type="Proteomes" id="UP000032266">
    <property type="component" value="Chromosome"/>
</dbReference>
<protein>
    <submittedName>
        <fullName evidence="9">2-polyprenyl-6-methoxyphenol hydroxylase and related FAD-dependent oxidoreductase</fullName>
        <ecNumber evidence="9">1.14.13.-</ecNumber>
    </submittedName>
</protein>
<dbReference type="KEGG" id="gsn:YC6258_01965"/>
<evidence type="ECO:0000256" key="7">
    <source>
        <dbReference type="ARBA" id="ARBA00023033"/>
    </source>
</evidence>
<organism evidence="9 10">
    <name type="scientific">Gynuella sunshinyii YC6258</name>
    <dbReference type="NCBI Taxonomy" id="1445510"/>
    <lineage>
        <taxon>Bacteria</taxon>
        <taxon>Pseudomonadati</taxon>
        <taxon>Pseudomonadota</taxon>
        <taxon>Gammaproteobacteria</taxon>
        <taxon>Oceanospirillales</taxon>
        <taxon>Saccharospirillaceae</taxon>
        <taxon>Gynuella</taxon>
    </lineage>
</organism>
<feature type="domain" description="FAD-binding" evidence="8">
    <location>
        <begin position="9"/>
        <end position="329"/>
    </location>
</feature>
<keyword evidence="5" id="KW-0274">FAD</keyword>
<name>A0A0C5VUC1_9GAMM</name>
<dbReference type="InterPro" id="IPR051205">
    <property type="entry name" value="UbiH/COQ6_monooxygenase"/>
</dbReference>
<dbReference type="PANTHER" id="PTHR43876:SF8">
    <property type="entry name" value="2-OCTAPRENYL-6-METHOXYPHENOL HYDROXYLASE"/>
    <property type="match status" value="1"/>
</dbReference>
<dbReference type="RefSeq" id="WP_044616631.1">
    <property type="nucleotide sequence ID" value="NZ_CP007142.1"/>
</dbReference>
<evidence type="ECO:0000256" key="6">
    <source>
        <dbReference type="ARBA" id="ARBA00023002"/>
    </source>
</evidence>
<dbReference type="AlphaFoldDB" id="A0A0C5VUC1"/>
<dbReference type="HOGENOM" id="CLU_009665_8_1_6"/>
<dbReference type="PRINTS" id="PR00420">
    <property type="entry name" value="RNGMNOXGNASE"/>
</dbReference>
<accession>A0A0C5VUC1</accession>
<dbReference type="OrthoDB" id="9769565at2"/>
<dbReference type="STRING" id="1445510.YC6258_01965"/>
<comment type="cofactor">
    <cofactor evidence="1">
        <name>FAD</name>
        <dbReference type="ChEBI" id="CHEBI:57692"/>
    </cofactor>
</comment>
<keyword evidence="6 9" id="KW-0560">Oxidoreductase</keyword>
<dbReference type="PANTHER" id="PTHR43876">
    <property type="entry name" value="UBIQUINONE BIOSYNTHESIS MONOOXYGENASE COQ6, MITOCHONDRIAL"/>
    <property type="match status" value="1"/>
</dbReference>
<evidence type="ECO:0000256" key="5">
    <source>
        <dbReference type="ARBA" id="ARBA00022827"/>
    </source>
</evidence>
<keyword evidence="10" id="KW-1185">Reference proteome</keyword>
<comment type="similarity">
    <text evidence="3">Belongs to the UbiH/COQ6 family.</text>
</comment>
<reference evidence="9 10" key="1">
    <citation type="submission" date="2014-01" db="EMBL/GenBank/DDBJ databases">
        <title>Full genme sequencing of cellulolytic bacterium Gynuella sunshinyii YC6258T gen. nov., sp. nov.</title>
        <authorList>
            <person name="Khan H."/>
            <person name="Chung E.J."/>
            <person name="Chung Y.R."/>
        </authorList>
    </citation>
    <scope>NUCLEOTIDE SEQUENCE [LARGE SCALE GENOMIC DNA]</scope>
    <source>
        <strain evidence="9 10">YC6258</strain>
    </source>
</reference>
<dbReference type="InterPro" id="IPR010971">
    <property type="entry name" value="UbiH/COQ6"/>
</dbReference>
<dbReference type="GO" id="GO:0008681">
    <property type="term" value="F:2-octaprenyl-6-methoxyphenol hydroxylase activity"/>
    <property type="evidence" value="ECO:0007669"/>
    <property type="project" value="TreeGrafter"/>
</dbReference>
<evidence type="ECO:0000256" key="4">
    <source>
        <dbReference type="ARBA" id="ARBA00022630"/>
    </source>
</evidence>
<keyword evidence="4" id="KW-0285">Flavoprotein</keyword>
<evidence type="ECO:0000256" key="2">
    <source>
        <dbReference type="ARBA" id="ARBA00004749"/>
    </source>
</evidence>
<dbReference type="InterPro" id="IPR036188">
    <property type="entry name" value="FAD/NAD-bd_sf"/>
</dbReference>
<gene>
    <name evidence="9" type="ORF">YC6258_01965</name>
</gene>
<evidence type="ECO:0000256" key="1">
    <source>
        <dbReference type="ARBA" id="ARBA00001974"/>
    </source>
</evidence>
<dbReference type="Gene3D" id="3.50.50.60">
    <property type="entry name" value="FAD/NAD(P)-binding domain"/>
    <property type="match status" value="2"/>
</dbReference>
<evidence type="ECO:0000313" key="9">
    <source>
        <dbReference type="EMBL" id="AJQ94009.1"/>
    </source>
</evidence>
<dbReference type="GO" id="GO:0006744">
    <property type="term" value="P:ubiquinone biosynthetic process"/>
    <property type="evidence" value="ECO:0007669"/>
    <property type="project" value="UniProtKB-UniPathway"/>
</dbReference>
<proteinExistence type="inferred from homology"/>
<dbReference type="EMBL" id="CP007142">
    <property type="protein sequence ID" value="AJQ94009.1"/>
    <property type="molecule type" value="Genomic_DNA"/>
</dbReference>
<dbReference type="UniPathway" id="UPA00232"/>
<keyword evidence="7" id="KW-0503">Monooxygenase</keyword>